<dbReference type="InterPro" id="IPR017930">
    <property type="entry name" value="Myb_dom"/>
</dbReference>
<evidence type="ECO:0000256" key="6">
    <source>
        <dbReference type="SAM" id="MobiDB-lite"/>
    </source>
</evidence>
<accession>A0AA88D351</accession>
<feature type="region of interest" description="Disordered" evidence="6">
    <location>
        <begin position="143"/>
        <end position="243"/>
    </location>
</feature>
<dbReference type="InterPro" id="IPR001005">
    <property type="entry name" value="SANT/Myb"/>
</dbReference>
<dbReference type="PROSITE" id="PS51294">
    <property type="entry name" value="HTH_MYB"/>
    <property type="match status" value="2"/>
</dbReference>
<name>A0AA88D351_FICCA</name>
<keyword evidence="2" id="KW-0677">Repeat</keyword>
<dbReference type="InterPro" id="IPR050560">
    <property type="entry name" value="MYB_TF"/>
</dbReference>
<dbReference type="SUPFAM" id="SSF46689">
    <property type="entry name" value="Homeodomain-like"/>
    <property type="match status" value="1"/>
</dbReference>
<evidence type="ECO:0000256" key="2">
    <source>
        <dbReference type="ARBA" id="ARBA00022737"/>
    </source>
</evidence>
<evidence type="ECO:0000313" key="10">
    <source>
        <dbReference type="Proteomes" id="UP001187192"/>
    </source>
</evidence>
<sequence>MKDTAFPFFQNLLHGSSFKPLVVNNGVIDQNPQNLFRNINGSSSSNLSSSPQINLGHFITDSLFALPNNSTSNNNNNIFHGVVSSSSSSSSSSKGGHDLNIDRNFASSSYGHPLARPSAQNGILHGIPSSKPYWGSQALMIQAPQQQPAHVPHHHHHHHQTNVTNPSLTLIKDLGSTKGNLPVSDPDHDPHDHDLDKNNHASCISTPDQKGQQKRSVAAQRKRRRLTVVRKPTKAQKKPSVVKGQWTPQEDGVLMQLVKRHGTRKWSEIAKTLTGRVGKQCRERWHNHLRPEIRKDTWSEEEDKILIRAHRVLGNKWAEIARRLPGRSENTIKNHWNATKRRQNTKRRNNTNANGNILQNYIRSLTTNQNDNNKNNSYDDIDVDENDNGNGNDTDNNTSSADHDDDDDQDQGRGVSMQLLSENNSDVTSVDNWSINPVANLVYGDNINGGANNGGIYINLDDKSLYSENCGFWLDDMTYAEMAAAMERESNVDFQMRSEIESLMKGPCEVKKEMGLMEMIYQGKI</sequence>
<feature type="domain" description="HTH myb-type" evidence="8">
    <location>
        <begin position="294"/>
        <end position="344"/>
    </location>
</feature>
<dbReference type="PANTHER" id="PTHR45614:SF273">
    <property type="entry name" value="MYB DOMAIN PROTEIN 100-RELATED"/>
    <property type="match status" value="1"/>
</dbReference>
<evidence type="ECO:0000256" key="4">
    <source>
        <dbReference type="ARBA" id="ARBA00023125"/>
    </source>
</evidence>
<reference evidence="9" key="1">
    <citation type="submission" date="2023-07" db="EMBL/GenBank/DDBJ databases">
        <title>draft genome sequence of fig (Ficus carica).</title>
        <authorList>
            <person name="Takahashi T."/>
            <person name="Nishimura K."/>
        </authorList>
    </citation>
    <scope>NUCLEOTIDE SEQUENCE</scope>
</reference>
<gene>
    <name evidence="9" type="ORF">TIFTF001_011745</name>
</gene>
<evidence type="ECO:0000313" key="9">
    <source>
        <dbReference type="EMBL" id="GMN42535.1"/>
    </source>
</evidence>
<dbReference type="Proteomes" id="UP001187192">
    <property type="component" value="Unassembled WGS sequence"/>
</dbReference>
<dbReference type="InterPro" id="IPR009057">
    <property type="entry name" value="Homeodomain-like_sf"/>
</dbReference>
<evidence type="ECO:0000259" key="7">
    <source>
        <dbReference type="PROSITE" id="PS50090"/>
    </source>
</evidence>
<feature type="compositionally biased region" description="Basic residues" evidence="6">
    <location>
        <begin position="338"/>
        <end position="349"/>
    </location>
</feature>
<feature type="compositionally biased region" description="Low complexity" evidence="6">
    <location>
        <begin position="388"/>
        <end position="400"/>
    </location>
</feature>
<dbReference type="PANTHER" id="PTHR45614">
    <property type="entry name" value="MYB PROTEIN-RELATED"/>
    <property type="match status" value="1"/>
</dbReference>
<feature type="domain" description="Myb-like" evidence="7">
    <location>
        <begin position="290"/>
        <end position="340"/>
    </location>
</feature>
<evidence type="ECO:0000259" key="8">
    <source>
        <dbReference type="PROSITE" id="PS51294"/>
    </source>
</evidence>
<proteinExistence type="predicted"/>
<evidence type="ECO:0000256" key="3">
    <source>
        <dbReference type="ARBA" id="ARBA00023015"/>
    </source>
</evidence>
<dbReference type="Pfam" id="PF13921">
    <property type="entry name" value="Myb_DNA-bind_6"/>
    <property type="match status" value="1"/>
</dbReference>
<feature type="region of interest" description="Disordered" evidence="6">
    <location>
        <begin position="330"/>
        <end position="413"/>
    </location>
</feature>
<dbReference type="CDD" id="cd00167">
    <property type="entry name" value="SANT"/>
    <property type="match status" value="2"/>
</dbReference>
<dbReference type="PROSITE" id="PS50090">
    <property type="entry name" value="MYB_LIKE"/>
    <property type="match status" value="2"/>
</dbReference>
<dbReference type="Gene3D" id="1.10.10.60">
    <property type="entry name" value="Homeodomain-like"/>
    <property type="match status" value="2"/>
</dbReference>
<feature type="compositionally biased region" description="Basic residues" evidence="6">
    <location>
        <begin position="220"/>
        <end position="237"/>
    </location>
</feature>
<feature type="compositionally biased region" description="Polar residues" evidence="6">
    <location>
        <begin position="357"/>
        <end position="367"/>
    </location>
</feature>
<keyword evidence="5" id="KW-0539">Nucleus</keyword>
<keyword evidence="10" id="KW-1185">Reference proteome</keyword>
<evidence type="ECO:0000256" key="1">
    <source>
        <dbReference type="ARBA" id="ARBA00004123"/>
    </source>
</evidence>
<dbReference type="FunFam" id="1.10.10.60:FF:000010">
    <property type="entry name" value="Transcriptional activator Myb isoform A"/>
    <property type="match status" value="1"/>
</dbReference>
<organism evidence="9 10">
    <name type="scientific">Ficus carica</name>
    <name type="common">Common fig</name>
    <dbReference type="NCBI Taxonomy" id="3494"/>
    <lineage>
        <taxon>Eukaryota</taxon>
        <taxon>Viridiplantae</taxon>
        <taxon>Streptophyta</taxon>
        <taxon>Embryophyta</taxon>
        <taxon>Tracheophyta</taxon>
        <taxon>Spermatophyta</taxon>
        <taxon>Magnoliopsida</taxon>
        <taxon>eudicotyledons</taxon>
        <taxon>Gunneridae</taxon>
        <taxon>Pentapetalae</taxon>
        <taxon>rosids</taxon>
        <taxon>fabids</taxon>
        <taxon>Rosales</taxon>
        <taxon>Moraceae</taxon>
        <taxon>Ficeae</taxon>
        <taxon>Ficus</taxon>
    </lineage>
</organism>
<dbReference type="EMBL" id="BTGU01000014">
    <property type="protein sequence ID" value="GMN42535.1"/>
    <property type="molecule type" value="Genomic_DNA"/>
</dbReference>
<dbReference type="GO" id="GO:0000978">
    <property type="term" value="F:RNA polymerase II cis-regulatory region sequence-specific DNA binding"/>
    <property type="evidence" value="ECO:0007669"/>
    <property type="project" value="TreeGrafter"/>
</dbReference>
<comment type="caution">
    <text evidence="9">The sequence shown here is derived from an EMBL/GenBank/DDBJ whole genome shotgun (WGS) entry which is preliminary data.</text>
</comment>
<feature type="domain" description="HTH myb-type" evidence="8">
    <location>
        <begin position="238"/>
        <end position="293"/>
    </location>
</feature>
<feature type="domain" description="Myb-like" evidence="7">
    <location>
        <begin position="238"/>
        <end position="289"/>
    </location>
</feature>
<dbReference type="GO" id="GO:0000981">
    <property type="term" value="F:DNA-binding transcription factor activity, RNA polymerase II-specific"/>
    <property type="evidence" value="ECO:0007669"/>
    <property type="project" value="TreeGrafter"/>
</dbReference>
<dbReference type="GO" id="GO:0005634">
    <property type="term" value="C:nucleus"/>
    <property type="evidence" value="ECO:0007669"/>
    <property type="project" value="UniProtKB-SubCell"/>
</dbReference>
<comment type="subcellular location">
    <subcellularLocation>
        <location evidence="1">Nucleus</location>
    </subcellularLocation>
</comment>
<keyword evidence="3" id="KW-0805">Transcription regulation</keyword>
<protein>
    <submittedName>
        <fullName evidence="9">Uncharacterized protein</fullName>
    </submittedName>
</protein>
<feature type="compositionally biased region" description="Basic and acidic residues" evidence="6">
    <location>
        <begin position="185"/>
        <end position="199"/>
    </location>
</feature>
<feature type="compositionally biased region" description="Basic residues" evidence="6">
    <location>
        <begin position="151"/>
        <end position="160"/>
    </location>
</feature>
<feature type="compositionally biased region" description="Polar residues" evidence="6">
    <location>
        <begin position="200"/>
        <end position="210"/>
    </location>
</feature>
<keyword evidence="3" id="KW-0804">Transcription</keyword>
<evidence type="ECO:0000256" key="5">
    <source>
        <dbReference type="ARBA" id="ARBA00023242"/>
    </source>
</evidence>
<dbReference type="AlphaFoldDB" id="A0AA88D351"/>
<keyword evidence="4" id="KW-0238">DNA-binding</keyword>
<dbReference type="SMART" id="SM00717">
    <property type="entry name" value="SANT"/>
    <property type="match status" value="2"/>
</dbReference>
<feature type="compositionally biased region" description="Low complexity" evidence="6">
    <location>
        <begin position="368"/>
        <end position="378"/>
    </location>
</feature>